<keyword evidence="1" id="KW-0472">Membrane</keyword>
<accession>A0A918F622</accession>
<evidence type="ECO:0000313" key="3">
    <source>
        <dbReference type="Proteomes" id="UP000656732"/>
    </source>
</evidence>
<keyword evidence="1" id="KW-0812">Transmembrane</keyword>
<evidence type="ECO:0000256" key="1">
    <source>
        <dbReference type="SAM" id="Phobius"/>
    </source>
</evidence>
<reference evidence="2" key="2">
    <citation type="submission" date="2020-09" db="EMBL/GenBank/DDBJ databases">
        <authorList>
            <person name="Sun Q."/>
            <person name="Ohkuma M."/>
        </authorList>
    </citation>
    <scope>NUCLEOTIDE SEQUENCE</scope>
    <source>
        <strain evidence="2">JCM 4403</strain>
    </source>
</reference>
<feature type="transmembrane region" description="Helical" evidence="1">
    <location>
        <begin position="20"/>
        <end position="48"/>
    </location>
</feature>
<reference evidence="2" key="1">
    <citation type="journal article" date="2014" name="Int. J. Syst. Evol. Microbiol.">
        <title>Complete genome sequence of Corynebacterium casei LMG S-19264T (=DSM 44701T), isolated from a smear-ripened cheese.</title>
        <authorList>
            <consortium name="US DOE Joint Genome Institute (JGI-PGF)"/>
            <person name="Walter F."/>
            <person name="Albersmeier A."/>
            <person name="Kalinowski J."/>
            <person name="Ruckert C."/>
        </authorList>
    </citation>
    <scope>NUCLEOTIDE SEQUENCE</scope>
    <source>
        <strain evidence="2">JCM 4403</strain>
    </source>
</reference>
<dbReference type="AlphaFoldDB" id="A0A918F622"/>
<evidence type="ECO:0000313" key="2">
    <source>
        <dbReference type="EMBL" id="GGR08245.1"/>
    </source>
</evidence>
<organism evidence="2 3">
    <name type="scientific">Streptomyces pilosus</name>
    <dbReference type="NCBI Taxonomy" id="28893"/>
    <lineage>
        <taxon>Bacteria</taxon>
        <taxon>Bacillati</taxon>
        <taxon>Actinomycetota</taxon>
        <taxon>Actinomycetes</taxon>
        <taxon>Kitasatosporales</taxon>
        <taxon>Streptomycetaceae</taxon>
        <taxon>Streptomyces</taxon>
    </lineage>
</organism>
<protein>
    <submittedName>
        <fullName evidence="2">Uncharacterized protein</fullName>
    </submittedName>
</protein>
<dbReference type="Proteomes" id="UP000656732">
    <property type="component" value="Unassembled WGS sequence"/>
</dbReference>
<sequence length="49" mass="4786">MPPAPDRTHILVTASLGAVVAGLTVVIAPGVLPALALAVAVFAVLVSLL</sequence>
<gene>
    <name evidence="2" type="ORF">GCM10010280_65060</name>
</gene>
<keyword evidence="3" id="KW-1185">Reference proteome</keyword>
<comment type="caution">
    <text evidence="2">The sequence shown here is derived from an EMBL/GenBank/DDBJ whole genome shotgun (WGS) entry which is preliminary data.</text>
</comment>
<name>A0A918F622_9ACTN</name>
<proteinExistence type="predicted"/>
<dbReference type="EMBL" id="BMTU01000021">
    <property type="protein sequence ID" value="GGR08245.1"/>
    <property type="molecule type" value="Genomic_DNA"/>
</dbReference>
<keyword evidence="1" id="KW-1133">Transmembrane helix</keyword>